<evidence type="ECO:0000313" key="2">
    <source>
        <dbReference type="Proteomes" id="UP000076798"/>
    </source>
</evidence>
<proteinExistence type="predicted"/>
<sequence>MTEDCEQTRVDFTEELELRRNMLHESIARLIGFSVASDRTRMIVVETGTIVAYAYLQSLPTDVRLYECIRIMNECSAGYMFLYDHKVSWKSCLNNVVLDARDKQLRIGALGEFDSYWNDSNQRMESVTTQLVAGRGRVAVLLYECLSLTGTHQMGFGVEYGHSNNASNNAHRNCIY</sequence>
<name>A0A166DTP0_9AGAM</name>
<keyword evidence="2" id="KW-1185">Reference proteome</keyword>
<protein>
    <recommendedName>
        <fullName evidence="3">Protein kinase domain-containing protein</fullName>
    </recommendedName>
</protein>
<dbReference type="AlphaFoldDB" id="A0A166DTP0"/>
<evidence type="ECO:0008006" key="3">
    <source>
        <dbReference type="Google" id="ProtNLM"/>
    </source>
</evidence>
<dbReference type="EMBL" id="KV428055">
    <property type="protein sequence ID" value="KZT38880.1"/>
    <property type="molecule type" value="Genomic_DNA"/>
</dbReference>
<gene>
    <name evidence="1" type="ORF">SISSUDRAFT_705663</name>
</gene>
<organism evidence="1 2">
    <name type="scientific">Sistotremastrum suecicum HHB10207 ss-3</name>
    <dbReference type="NCBI Taxonomy" id="1314776"/>
    <lineage>
        <taxon>Eukaryota</taxon>
        <taxon>Fungi</taxon>
        <taxon>Dikarya</taxon>
        <taxon>Basidiomycota</taxon>
        <taxon>Agaricomycotina</taxon>
        <taxon>Agaricomycetes</taxon>
        <taxon>Sistotremastrales</taxon>
        <taxon>Sistotremastraceae</taxon>
        <taxon>Sistotremastrum</taxon>
    </lineage>
</organism>
<evidence type="ECO:0000313" key="1">
    <source>
        <dbReference type="EMBL" id="KZT38880.1"/>
    </source>
</evidence>
<accession>A0A166DTP0</accession>
<reference evidence="1 2" key="1">
    <citation type="journal article" date="2016" name="Mol. Biol. Evol.">
        <title>Comparative Genomics of Early-Diverging Mushroom-Forming Fungi Provides Insights into the Origins of Lignocellulose Decay Capabilities.</title>
        <authorList>
            <person name="Nagy L.G."/>
            <person name="Riley R."/>
            <person name="Tritt A."/>
            <person name="Adam C."/>
            <person name="Daum C."/>
            <person name="Floudas D."/>
            <person name="Sun H."/>
            <person name="Yadav J.S."/>
            <person name="Pangilinan J."/>
            <person name="Larsson K.H."/>
            <person name="Matsuura K."/>
            <person name="Barry K."/>
            <person name="Labutti K."/>
            <person name="Kuo R."/>
            <person name="Ohm R.A."/>
            <person name="Bhattacharya S.S."/>
            <person name="Shirouzu T."/>
            <person name="Yoshinaga Y."/>
            <person name="Martin F.M."/>
            <person name="Grigoriev I.V."/>
            <person name="Hibbett D.S."/>
        </authorList>
    </citation>
    <scope>NUCLEOTIDE SEQUENCE [LARGE SCALE GENOMIC DNA]</scope>
    <source>
        <strain evidence="1 2">HHB10207 ss-3</strain>
    </source>
</reference>
<dbReference type="Proteomes" id="UP000076798">
    <property type="component" value="Unassembled WGS sequence"/>
</dbReference>